<dbReference type="PANTHER" id="PTHR11895:SF151">
    <property type="entry name" value="GLUTAMYL-TRNA(GLN) AMIDOTRANSFERASE SUBUNIT A"/>
    <property type="match status" value="1"/>
</dbReference>
<dbReference type="InterPro" id="IPR036928">
    <property type="entry name" value="AS_sf"/>
</dbReference>
<keyword evidence="3 8" id="KW-0547">Nucleotide-binding</keyword>
<feature type="active site" description="Charge relay system" evidence="8">
    <location>
        <position position="75"/>
    </location>
</feature>
<dbReference type="HAMAP" id="MF_00120">
    <property type="entry name" value="GatA"/>
    <property type="match status" value="1"/>
</dbReference>
<dbReference type="AlphaFoldDB" id="A0A1H2VAI6"/>
<dbReference type="Gene3D" id="3.90.1300.10">
    <property type="entry name" value="Amidase signature (AS) domain"/>
    <property type="match status" value="1"/>
</dbReference>
<dbReference type="NCBIfam" id="TIGR00132">
    <property type="entry name" value="gatA"/>
    <property type="match status" value="1"/>
</dbReference>
<dbReference type="GO" id="GO:0005524">
    <property type="term" value="F:ATP binding"/>
    <property type="evidence" value="ECO:0007669"/>
    <property type="project" value="UniProtKB-KW"/>
</dbReference>
<feature type="domain" description="Amidase" evidence="9">
    <location>
        <begin position="23"/>
        <end position="462"/>
    </location>
</feature>
<evidence type="ECO:0000256" key="5">
    <source>
        <dbReference type="ARBA" id="ARBA00022917"/>
    </source>
</evidence>
<keyword evidence="2 8" id="KW-0436">Ligase</keyword>
<gene>
    <name evidence="8" type="primary">gatA</name>
    <name evidence="10" type="ORF">SAMN04489725_11067</name>
</gene>
<comment type="similarity">
    <text evidence="1 8">Belongs to the amidase family. GatA subfamily.</text>
</comment>
<dbReference type="RefSeq" id="WP_006445407.1">
    <property type="nucleotide sequence ID" value="NZ_FNOJ01000010.1"/>
</dbReference>
<keyword evidence="4 8" id="KW-0067">ATP-binding</keyword>
<evidence type="ECO:0000256" key="7">
    <source>
        <dbReference type="ARBA" id="ARBA00047407"/>
    </source>
</evidence>
<dbReference type="GO" id="GO:0030956">
    <property type="term" value="C:glutamyl-tRNA(Gln) amidotransferase complex"/>
    <property type="evidence" value="ECO:0007669"/>
    <property type="project" value="InterPro"/>
</dbReference>
<dbReference type="Proteomes" id="UP000182589">
    <property type="component" value="Unassembled WGS sequence"/>
</dbReference>
<dbReference type="InterPro" id="IPR000120">
    <property type="entry name" value="Amidase"/>
</dbReference>
<comment type="subunit">
    <text evidence="8">Heterotrimer of A, B and C subunits.</text>
</comment>
<keyword evidence="10" id="KW-0808">Transferase</keyword>
<protein>
    <recommendedName>
        <fullName evidence="8">Glutamyl-tRNA(Gln) amidotransferase subunit A</fullName>
        <shortName evidence="8">Glu-ADT subunit A</shortName>
        <ecNumber evidence="8">6.3.5.7</ecNumber>
    </recommendedName>
</protein>
<dbReference type="PANTHER" id="PTHR11895">
    <property type="entry name" value="TRANSAMIDASE"/>
    <property type="match status" value="1"/>
</dbReference>
<dbReference type="STRING" id="89784.SAMN04489725_11067"/>
<comment type="function">
    <text evidence="6 8">Allows the formation of correctly charged Gln-tRNA(Gln) through the transamidation of misacylated Glu-tRNA(Gln) in organisms which lack glutaminyl-tRNA synthetase. The reaction takes place in the presence of glutamine and ATP through an activated gamma-phospho-Glu-tRNA(Gln).</text>
</comment>
<dbReference type="EMBL" id="FNOJ01000010">
    <property type="protein sequence ID" value="SDW65356.1"/>
    <property type="molecule type" value="Genomic_DNA"/>
</dbReference>
<evidence type="ECO:0000256" key="3">
    <source>
        <dbReference type="ARBA" id="ARBA00022741"/>
    </source>
</evidence>
<evidence type="ECO:0000313" key="10">
    <source>
        <dbReference type="EMBL" id="SDW65356.1"/>
    </source>
</evidence>
<dbReference type="PROSITE" id="PS00571">
    <property type="entry name" value="AMIDASES"/>
    <property type="match status" value="1"/>
</dbReference>
<reference evidence="11" key="1">
    <citation type="submission" date="2016-10" db="EMBL/GenBank/DDBJ databases">
        <authorList>
            <person name="Varghese N."/>
        </authorList>
    </citation>
    <scope>NUCLEOTIDE SEQUENCE [LARGE SCALE GENOMIC DNA]</scope>
    <source>
        <strain evidence="11">DSM 12489</strain>
    </source>
</reference>
<dbReference type="SUPFAM" id="SSF75304">
    <property type="entry name" value="Amidase signature (AS) enzymes"/>
    <property type="match status" value="1"/>
</dbReference>
<dbReference type="Pfam" id="PF01425">
    <property type="entry name" value="Amidase"/>
    <property type="match status" value="1"/>
</dbReference>
<organism evidence="10 11">
    <name type="scientific">Alicyclobacillus hesperidum</name>
    <dbReference type="NCBI Taxonomy" id="89784"/>
    <lineage>
        <taxon>Bacteria</taxon>
        <taxon>Bacillati</taxon>
        <taxon>Bacillota</taxon>
        <taxon>Bacilli</taxon>
        <taxon>Bacillales</taxon>
        <taxon>Alicyclobacillaceae</taxon>
        <taxon>Alicyclobacillus</taxon>
    </lineage>
</organism>
<evidence type="ECO:0000256" key="1">
    <source>
        <dbReference type="ARBA" id="ARBA00008069"/>
    </source>
</evidence>
<evidence type="ECO:0000256" key="2">
    <source>
        <dbReference type="ARBA" id="ARBA00022598"/>
    </source>
</evidence>
<keyword evidence="5 8" id="KW-0648">Protein biosynthesis</keyword>
<dbReference type="InterPro" id="IPR020556">
    <property type="entry name" value="Amidase_CS"/>
</dbReference>
<dbReference type="GO" id="GO:0006412">
    <property type="term" value="P:translation"/>
    <property type="evidence" value="ECO:0007669"/>
    <property type="project" value="UniProtKB-UniRule"/>
</dbReference>
<dbReference type="GO" id="GO:0050567">
    <property type="term" value="F:glutaminyl-tRNA synthase (glutamine-hydrolyzing) activity"/>
    <property type="evidence" value="ECO:0007669"/>
    <property type="project" value="UniProtKB-UniRule"/>
</dbReference>
<evidence type="ECO:0000256" key="8">
    <source>
        <dbReference type="HAMAP-Rule" id="MF_00120"/>
    </source>
</evidence>
<keyword evidence="11" id="KW-1185">Reference proteome</keyword>
<feature type="active site" description="Acyl-ester intermediate" evidence="8">
    <location>
        <position position="174"/>
    </location>
</feature>
<evidence type="ECO:0000256" key="4">
    <source>
        <dbReference type="ARBA" id="ARBA00022840"/>
    </source>
</evidence>
<dbReference type="InterPro" id="IPR004412">
    <property type="entry name" value="GatA"/>
</dbReference>
<dbReference type="GO" id="GO:0016740">
    <property type="term" value="F:transferase activity"/>
    <property type="evidence" value="ECO:0007669"/>
    <property type="project" value="UniProtKB-KW"/>
</dbReference>
<sequence>MSGKTVKEILTSIRQGETKSRDWVQQSLSAIEQIDGELKSFLLVDPEAALQTADRIDNGQASERALLRGVPYALKDNIVTKGVRTTAASRILENYIPPYSATSAQKLEAAGGVMVGKTNMDEFAMGSSTETSAFQKTANPYGKEYVPGGSSGGSAAAVAAGLVPFALGSDTGGSIRQPAAFCGCFGLKPTYGRVSRYGLIAFASSLDQIGPFTRTAEDAAIVLNAICGHDPMDSTSARGQGEIDFTEGIDAGVKGMRIGIVRNLPEEGLDPAIKAAVEEAIRTLEQAGAQVVEVELPHMEYAVATYYLIAPAEASSNLARFDGVRYGRRAEASGVIDMFERSRSEGFGMEVKRRIIIGTYALSSGYYDAYYKRAQQMRTLIRQDYDRAFAHCDVILMPTTPTTAFKFGEKADNPLQMYLNDIYTIPANLAGLPGASVPCGFAGGLPIGLQILAKPFDEKSILRVAHAYEQLRSFAWQRPVLGVAE</sequence>
<evidence type="ECO:0000313" key="11">
    <source>
        <dbReference type="Proteomes" id="UP000182589"/>
    </source>
</evidence>
<dbReference type="InterPro" id="IPR023631">
    <property type="entry name" value="Amidase_dom"/>
</dbReference>
<dbReference type="EC" id="6.3.5.7" evidence="8"/>
<comment type="catalytic activity">
    <reaction evidence="7 8">
        <text>L-glutamyl-tRNA(Gln) + L-glutamine + ATP + H2O = L-glutaminyl-tRNA(Gln) + L-glutamate + ADP + phosphate + H(+)</text>
        <dbReference type="Rhea" id="RHEA:17521"/>
        <dbReference type="Rhea" id="RHEA-COMP:9681"/>
        <dbReference type="Rhea" id="RHEA-COMP:9684"/>
        <dbReference type="ChEBI" id="CHEBI:15377"/>
        <dbReference type="ChEBI" id="CHEBI:15378"/>
        <dbReference type="ChEBI" id="CHEBI:29985"/>
        <dbReference type="ChEBI" id="CHEBI:30616"/>
        <dbReference type="ChEBI" id="CHEBI:43474"/>
        <dbReference type="ChEBI" id="CHEBI:58359"/>
        <dbReference type="ChEBI" id="CHEBI:78520"/>
        <dbReference type="ChEBI" id="CHEBI:78521"/>
        <dbReference type="ChEBI" id="CHEBI:456216"/>
        <dbReference type="EC" id="6.3.5.7"/>
    </reaction>
</comment>
<proteinExistence type="inferred from homology"/>
<evidence type="ECO:0000259" key="9">
    <source>
        <dbReference type="Pfam" id="PF01425"/>
    </source>
</evidence>
<evidence type="ECO:0000256" key="6">
    <source>
        <dbReference type="ARBA" id="ARBA00025295"/>
    </source>
</evidence>
<name>A0A1H2VAI6_9BACL</name>
<accession>A0A1H2VAI6</accession>
<feature type="active site" description="Charge relay system" evidence="8">
    <location>
        <position position="150"/>
    </location>
</feature>